<keyword evidence="1" id="KW-0472">Membrane</keyword>
<dbReference type="Proteomes" id="UP000594778">
    <property type="component" value="Chromosome"/>
</dbReference>
<evidence type="ECO:0000256" key="1">
    <source>
        <dbReference type="SAM" id="Phobius"/>
    </source>
</evidence>
<evidence type="ECO:0000313" key="4">
    <source>
        <dbReference type="Proteomes" id="UP000594778"/>
    </source>
</evidence>
<evidence type="ECO:0000313" key="3">
    <source>
        <dbReference type="EMBL" id="QPS11024.1"/>
    </source>
</evidence>
<protein>
    <recommendedName>
        <fullName evidence="5">DUF883 domain-containing protein</fullName>
    </recommendedName>
</protein>
<dbReference type="RefSeq" id="WP_013803931.1">
    <property type="nucleotide sequence ID" value="NZ_CAGKLB010000013.1"/>
</dbReference>
<organism evidence="3 4">
    <name type="scientific">Delftia acidovorans</name>
    <name type="common">Pseudomonas acidovorans</name>
    <name type="synonym">Comamonas acidovorans</name>
    <dbReference type="NCBI Taxonomy" id="80866"/>
    <lineage>
        <taxon>Bacteria</taxon>
        <taxon>Pseudomonadati</taxon>
        <taxon>Pseudomonadota</taxon>
        <taxon>Betaproteobacteria</taxon>
        <taxon>Burkholderiales</taxon>
        <taxon>Comamonadaceae</taxon>
        <taxon>Delftia</taxon>
    </lineage>
</organism>
<dbReference type="EMBL" id="JAWWMZ010000013">
    <property type="protein sequence ID" value="MDX4956730.1"/>
    <property type="molecule type" value="Genomic_DNA"/>
</dbReference>
<keyword evidence="1" id="KW-1133">Transmembrane helix</keyword>
<proteinExistence type="predicted"/>
<dbReference type="Proteomes" id="UP001287445">
    <property type="component" value="Unassembled WGS sequence"/>
</dbReference>
<feature type="transmembrane region" description="Helical" evidence="1">
    <location>
        <begin position="106"/>
        <end position="123"/>
    </location>
</feature>
<reference evidence="2" key="2">
    <citation type="submission" date="2023-11" db="EMBL/GenBank/DDBJ databases">
        <title>Identification and selenium tolerance of Delftia acidovorans R3-25.</title>
        <authorList>
            <person name="Zhang S."/>
            <person name="Liu Y."/>
            <person name="Guo Y."/>
        </authorList>
    </citation>
    <scope>NUCLEOTIDE SEQUENCE</scope>
    <source>
        <strain evidence="2">R3-25</strain>
    </source>
</reference>
<dbReference type="EMBL" id="CP065668">
    <property type="protein sequence ID" value="QPS11024.1"/>
    <property type="molecule type" value="Genomic_DNA"/>
</dbReference>
<evidence type="ECO:0008006" key="5">
    <source>
        <dbReference type="Google" id="ProtNLM"/>
    </source>
</evidence>
<dbReference type="Gene3D" id="1.10.287.700">
    <property type="entry name" value="Helix hairpin bin"/>
    <property type="match status" value="1"/>
</dbReference>
<gene>
    <name evidence="3" type="ORF">I6G66_13940</name>
    <name evidence="2" type="ORF">SGN30_25240</name>
</gene>
<accession>A0A080NLQ1</accession>
<sequence>MSQAEKAVNKAADTAKDVAQDVADAAKEAVNTTRRTAANALDKAEEGVQSIERELNPVIDDLAARAQELATRGINFCADSSDRARRQLQSATEATTRYVIEQPGRSILLAAATGAALATAFFMSSRSRK</sequence>
<evidence type="ECO:0000313" key="2">
    <source>
        <dbReference type="EMBL" id="MDX4956730.1"/>
    </source>
</evidence>
<reference evidence="3 4" key="1">
    <citation type="submission" date="2020-12" db="EMBL/GenBank/DDBJ databases">
        <title>FDA dAtabase for Regulatory Grade micrObial Sequences (FDA-ARGOS): Supporting development and validation of Infectious Disease Dx tests.</title>
        <authorList>
            <person name="Sproer C."/>
            <person name="Gronow S."/>
            <person name="Severitt S."/>
            <person name="Schroder I."/>
            <person name="Tallon L."/>
            <person name="Sadzewicz L."/>
            <person name="Zhao X."/>
            <person name="Boylan J."/>
            <person name="Ott S."/>
            <person name="Bowen H."/>
            <person name="Vavikolanu K."/>
            <person name="Mehta A."/>
            <person name="Aluvathingal J."/>
            <person name="Nadendla S."/>
            <person name="Lowell S."/>
            <person name="Myers T."/>
            <person name="Yan Y."/>
            <person name="Sichtig H."/>
        </authorList>
    </citation>
    <scope>NUCLEOTIDE SEQUENCE [LARGE SCALE GENOMIC DNA]</scope>
    <source>
        <strain evidence="3 4">FDAARGOS_909</strain>
    </source>
</reference>
<name>A0A080NLQ1_DELAC</name>
<keyword evidence="1" id="KW-0812">Transmembrane</keyword>
<dbReference type="AlphaFoldDB" id="A0A080NLQ1"/>